<protein>
    <submittedName>
        <fullName evidence="2">Putative neuraminidase</fullName>
    </submittedName>
</protein>
<organism evidence="2 3">
    <name type="scientific">Microlunatus parietis</name>
    <dbReference type="NCBI Taxonomy" id="682979"/>
    <lineage>
        <taxon>Bacteria</taxon>
        <taxon>Bacillati</taxon>
        <taxon>Actinomycetota</taxon>
        <taxon>Actinomycetes</taxon>
        <taxon>Propionibacteriales</taxon>
        <taxon>Propionibacteriaceae</taxon>
        <taxon>Microlunatus</taxon>
    </lineage>
</organism>
<name>A0A7Y9I5I5_9ACTN</name>
<accession>A0A7Y9I5I5</accession>
<dbReference type="InterPro" id="IPR036278">
    <property type="entry name" value="Sialidase_sf"/>
</dbReference>
<reference evidence="2 3" key="1">
    <citation type="submission" date="2020-07" db="EMBL/GenBank/DDBJ databases">
        <title>Sequencing the genomes of 1000 actinobacteria strains.</title>
        <authorList>
            <person name="Klenk H.-P."/>
        </authorList>
    </citation>
    <scope>NUCLEOTIDE SEQUENCE [LARGE SCALE GENOMIC DNA]</scope>
    <source>
        <strain evidence="2 3">DSM 22083</strain>
    </source>
</reference>
<dbReference type="Pfam" id="PF13088">
    <property type="entry name" value="BNR_2"/>
    <property type="match status" value="1"/>
</dbReference>
<proteinExistence type="predicted"/>
<feature type="domain" description="Sialidase" evidence="1">
    <location>
        <begin position="43"/>
        <end position="333"/>
    </location>
</feature>
<dbReference type="InterPro" id="IPR011040">
    <property type="entry name" value="Sialidase"/>
</dbReference>
<evidence type="ECO:0000313" key="2">
    <source>
        <dbReference type="EMBL" id="NYE70685.1"/>
    </source>
</evidence>
<dbReference type="CDD" id="cd15482">
    <property type="entry name" value="Sialidase_non-viral"/>
    <property type="match status" value="1"/>
</dbReference>
<dbReference type="PANTHER" id="PTHR43752:SF2">
    <property type="entry name" value="BNR_ASP-BOX REPEAT FAMILY PROTEIN"/>
    <property type="match status" value="1"/>
</dbReference>
<dbReference type="SUPFAM" id="SSF50939">
    <property type="entry name" value="Sialidases"/>
    <property type="match status" value="1"/>
</dbReference>
<dbReference type="RefSeq" id="WP_179750326.1">
    <property type="nucleotide sequence ID" value="NZ_JACCBU010000001.1"/>
</dbReference>
<dbReference type="AlphaFoldDB" id="A0A7Y9I5I5"/>
<comment type="caution">
    <text evidence="2">The sequence shown here is derived from an EMBL/GenBank/DDBJ whole genome shotgun (WGS) entry which is preliminary data.</text>
</comment>
<sequence length="355" mass="38961">MERDPRFDGRLRPGADPALTEALLPVLHSGDSHAATLAEAANGDLVCAWFNGPGEGEPGTNIVVSRLPQGAEAWTEPDLVAADPDRSEQNPVLFTAPGGTIWLLHTSNEPHDQKSAHVLARTSDDHGATWSEPRILFPGPGYFLRNPPLIFDDGTWLLPSYLCTPAGEYSVIAISSDGGETWAEHEMPESLGRVQPSVVQRADGTLSALFRSRAADRIYASVSTDRGVTWSVPERTELANNNSAVHQVRLADGRLLLIFNDASLERDQFRWVGDPENPRKKAVRTPLALALSEDDGATWPFRRNLQLADLEYRDAPMGYSYPTLLQTSDGRVHAAYSYLRKAIKHVSFDADWVCG</sequence>
<dbReference type="Gene3D" id="2.120.10.10">
    <property type="match status" value="1"/>
</dbReference>
<evidence type="ECO:0000259" key="1">
    <source>
        <dbReference type="Pfam" id="PF13088"/>
    </source>
</evidence>
<dbReference type="PANTHER" id="PTHR43752">
    <property type="entry name" value="BNR/ASP-BOX REPEAT FAMILY PROTEIN"/>
    <property type="match status" value="1"/>
</dbReference>
<keyword evidence="3" id="KW-1185">Reference proteome</keyword>
<dbReference type="Proteomes" id="UP000569914">
    <property type="component" value="Unassembled WGS sequence"/>
</dbReference>
<gene>
    <name evidence="2" type="ORF">BKA15_002014</name>
</gene>
<dbReference type="EMBL" id="JACCBU010000001">
    <property type="protein sequence ID" value="NYE70685.1"/>
    <property type="molecule type" value="Genomic_DNA"/>
</dbReference>
<evidence type="ECO:0000313" key="3">
    <source>
        <dbReference type="Proteomes" id="UP000569914"/>
    </source>
</evidence>